<keyword evidence="4" id="KW-0479">Metal-binding</keyword>
<dbReference type="SUPFAM" id="SSF48310">
    <property type="entry name" value="Aldehyde ferredoxin oxidoreductase, C-terminal domains"/>
    <property type="match status" value="1"/>
</dbReference>
<evidence type="ECO:0000256" key="1">
    <source>
        <dbReference type="ARBA" id="ARBA00001966"/>
    </source>
</evidence>
<protein>
    <recommendedName>
        <fullName evidence="9">Aldehyde ferredoxin oxidoreductase N-terminal domain-containing protein</fullName>
    </recommendedName>
</protein>
<accession>A0A933GP04</accession>
<dbReference type="InterPro" id="IPR013983">
    <property type="entry name" value="Ald_Fedxn_OxRdtase_N"/>
</dbReference>
<dbReference type="PANTHER" id="PTHR30038:SF7">
    <property type="entry name" value="TUNGSTEN-CONTAINING GLYCERALDEHYDE-3-PHOSPHATE:FERREDOXIN OXIDOREDUCTASE"/>
    <property type="match status" value="1"/>
</dbReference>
<dbReference type="InterPro" id="IPR013984">
    <property type="entry name" value="Ald_Fedxn_OxRdtase_dom2"/>
</dbReference>
<dbReference type="PANTHER" id="PTHR30038">
    <property type="entry name" value="ALDEHYDE FERREDOXIN OXIDOREDUCTASE"/>
    <property type="match status" value="1"/>
</dbReference>
<dbReference type="GO" id="GO:0051539">
    <property type="term" value="F:4 iron, 4 sulfur cluster binding"/>
    <property type="evidence" value="ECO:0007669"/>
    <property type="project" value="UniProtKB-KW"/>
</dbReference>
<proteinExistence type="inferred from homology"/>
<dbReference type="Gene3D" id="1.10.599.10">
    <property type="entry name" value="Aldehyde Ferredoxin Oxidoreductase Protein, subunit A, domain 3"/>
    <property type="match status" value="1"/>
</dbReference>
<comment type="cofactor">
    <cofactor evidence="1">
        <name>[4Fe-4S] cluster</name>
        <dbReference type="ChEBI" id="CHEBI:49883"/>
    </cofactor>
</comment>
<dbReference type="GO" id="GO:0016625">
    <property type="term" value="F:oxidoreductase activity, acting on the aldehyde or oxo group of donors, iron-sulfur protein as acceptor"/>
    <property type="evidence" value="ECO:0007669"/>
    <property type="project" value="InterPro"/>
</dbReference>
<organism evidence="10 11">
    <name type="scientific">Tectimicrobiota bacterium</name>
    <dbReference type="NCBI Taxonomy" id="2528274"/>
    <lineage>
        <taxon>Bacteria</taxon>
        <taxon>Pseudomonadati</taxon>
        <taxon>Nitrospinota/Tectimicrobiota group</taxon>
        <taxon>Candidatus Tectimicrobiota</taxon>
    </lineage>
</organism>
<name>A0A933GP04_UNCTE</name>
<dbReference type="InterPro" id="IPR001203">
    <property type="entry name" value="OxRdtase_Ald_Fedxn_C"/>
</dbReference>
<dbReference type="Proteomes" id="UP000772181">
    <property type="component" value="Unassembled WGS sequence"/>
</dbReference>
<dbReference type="InterPro" id="IPR013985">
    <property type="entry name" value="Ald_Fedxn_OxRdtase_dom3"/>
</dbReference>
<evidence type="ECO:0000256" key="2">
    <source>
        <dbReference type="ARBA" id="ARBA00011032"/>
    </source>
</evidence>
<keyword evidence="7" id="KW-0411">Iron-sulfur</keyword>
<evidence type="ECO:0000256" key="3">
    <source>
        <dbReference type="ARBA" id="ARBA00022485"/>
    </source>
</evidence>
<reference evidence="10" key="1">
    <citation type="submission" date="2020-07" db="EMBL/GenBank/DDBJ databases">
        <title>Huge and variable diversity of episymbiotic CPR bacteria and DPANN archaea in groundwater ecosystems.</title>
        <authorList>
            <person name="He C.Y."/>
            <person name="Keren R."/>
            <person name="Whittaker M."/>
            <person name="Farag I.F."/>
            <person name="Doudna J."/>
            <person name="Cate J.H.D."/>
            <person name="Banfield J.F."/>
        </authorList>
    </citation>
    <scope>NUCLEOTIDE SEQUENCE</scope>
    <source>
        <strain evidence="10">NC_groundwater_1482_Ag_S-0.65um_47_24</strain>
    </source>
</reference>
<comment type="cofactor">
    <cofactor evidence="8">
        <name>tungstopterin</name>
        <dbReference type="ChEBI" id="CHEBI:30402"/>
    </cofactor>
</comment>
<dbReference type="Pfam" id="PF02730">
    <property type="entry name" value="AFOR_N"/>
    <property type="match status" value="1"/>
</dbReference>
<dbReference type="InterPro" id="IPR051919">
    <property type="entry name" value="W-dependent_AOR"/>
</dbReference>
<keyword evidence="3" id="KW-0004">4Fe-4S</keyword>
<evidence type="ECO:0000256" key="7">
    <source>
        <dbReference type="ARBA" id="ARBA00023014"/>
    </source>
</evidence>
<dbReference type="Pfam" id="PF01314">
    <property type="entry name" value="AFOR_C"/>
    <property type="match status" value="1"/>
</dbReference>
<feature type="domain" description="Aldehyde ferredoxin oxidoreductase N-terminal" evidence="9">
    <location>
        <begin position="12"/>
        <end position="235"/>
    </location>
</feature>
<dbReference type="GO" id="GO:0009055">
    <property type="term" value="F:electron transfer activity"/>
    <property type="evidence" value="ECO:0007669"/>
    <property type="project" value="InterPro"/>
</dbReference>
<evidence type="ECO:0000256" key="4">
    <source>
        <dbReference type="ARBA" id="ARBA00022723"/>
    </source>
</evidence>
<comment type="caution">
    <text evidence="10">The sequence shown here is derived from an EMBL/GenBank/DDBJ whole genome shotgun (WGS) entry which is preliminary data.</text>
</comment>
<dbReference type="Gene3D" id="3.60.9.10">
    <property type="entry name" value="Aldehyde ferredoxin oxidoreductase, N-terminal domain"/>
    <property type="match status" value="1"/>
</dbReference>
<keyword evidence="6" id="KW-0408">Iron</keyword>
<evidence type="ECO:0000313" key="11">
    <source>
        <dbReference type="Proteomes" id="UP000772181"/>
    </source>
</evidence>
<evidence type="ECO:0000256" key="6">
    <source>
        <dbReference type="ARBA" id="ARBA00023004"/>
    </source>
</evidence>
<evidence type="ECO:0000256" key="8">
    <source>
        <dbReference type="ARBA" id="ARBA00049934"/>
    </source>
</evidence>
<dbReference type="EMBL" id="JACQWF010000340">
    <property type="protein sequence ID" value="MBI4596239.1"/>
    <property type="molecule type" value="Genomic_DNA"/>
</dbReference>
<dbReference type="InterPro" id="IPR036503">
    <property type="entry name" value="Ald_Fedxn_OxRdtase_N_sf"/>
</dbReference>
<dbReference type="AlphaFoldDB" id="A0A933GP04"/>
<comment type="similarity">
    <text evidence="2">Belongs to the AOR/FOR family.</text>
</comment>
<evidence type="ECO:0000313" key="10">
    <source>
        <dbReference type="EMBL" id="MBI4596239.1"/>
    </source>
</evidence>
<dbReference type="SUPFAM" id="SSF56228">
    <property type="entry name" value="Aldehyde ferredoxin oxidoreductase, N-terminal domain"/>
    <property type="match status" value="1"/>
</dbReference>
<sequence length="730" mass="81648">MKYSKLPLNHGYANQILTIDLEKSVIATPKLDPKVRDFFIGGRGLGLYLLHRRMTAEMTAYDPVNPLIFSPGPLGGIPQFPGTSKCMAISLSPITGIPGVSNFGGHFGAYLKYAGFDAMEITGKSEGNCMIVIDSLRVEISLTAAQATGQVFDLQDTIVEKFIREGIRKNDIAFVTTGIGAANTSYGCINSHYFDVAKPVDGTRGLFRTKQAGRTGQGSVMMDKKILAIVILAHYPHGENPYGAEDWDRVKQAGTKLHHIIKEVDPQSLSMYRKGSAGLISFMNKEEYRSLPVKNYQLGSDPQAERICGKFYAEHLFDHRGHDGCFPGCNLQCTKGGWVTLASGGHKGRKVWVDGPEYETAAGFGSNLGIWNPEFIMEANWHCDNYGIDTITTAVITAFLMECFQREYLIKDDAGGLVLSWGDEEAALTFIHQIARGETELAREAGKGILELIDWIAEKYAGRTGKPNPRQELEQFAMHSKGLPFSLYRTHRSLSMQGSYAAASDIGAHHAAAWLVKVDMLGAFPTFQDKARALITYPRVRLGNDNLGLCKLPWVDVFNPESEKMPNTDKYINPATQKIYADFYNGMLGTDMTWEEIFAQTDRDINLQRVMNVMRYGGDTGRFDWIPDRAIGPIDDFLYEAEQEYYDQELAKLLEKTLSEIQTAKTEEKRHILMDSRKEELRKLIHAYYDERGWNASGIPTIATLKKLGLWDFLNHESQKKLSDLLRTSN</sequence>
<evidence type="ECO:0000259" key="9">
    <source>
        <dbReference type="SMART" id="SM00790"/>
    </source>
</evidence>
<dbReference type="InterPro" id="IPR036021">
    <property type="entry name" value="Tungsten_al_ferr_oxy-like_C"/>
</dbReference>
<gene>
    <name evidence="10" type="ORF">HY730_07695</name>
</gene>
<dbReference type="GO" id="GO:0046872">
    <property type="term" value="F:metal ion binding"/>
    <property type="evidence" value="ECO:0007669"/>
    <property type="project" value="UniProtKB-KW"/>
</dbReference>
<dbReference type="Gene3D" id="1.10.569.10">
    <property type="entry name" value="Aldehyde Ferredoxin Oxidoreductase Protein, subunit A, domain 2"/>
    <property type="match status" value="1"/>
</dbReference>
<evidence type="ECO:0000256" key="5">
    <source>
        <dbReference type="ARBA" id="ARBA00023002"/>
    </source>
</evidence>
<dbReference type="SMART" id="SM00790">
    <property type="entry name" value="AFOR_N"/>
    <property type="match status" value="1"/>
</dbReference>
<keyword evidence="5" id="KW-0560">Oxidoreductase</keyword>